<name>A0A5B0E743_9MICC</name>
<reference evidence="1 2" key="1">
    <citation type="submission" date="2019-07" db="EMBL/GenBank/DDBJ databases">
        <title>Analysis of the biochemical properties, biological activity and biotechnological potential of siderophores and biosurfactants produced by Antarctic psychrotolerant bacteria.</title>
        <authorList>
            <person name="Styczynski M."/>
            <person name="Krucon T."/>
            <person name="Decewicz P."/>
            <person name="Dziewit L."/>
        </authorList>
    </citation>
    <scope>NUCLEOTIDE SEQUENCE [LARGE SCALE GENOMIC DNA]</scope>
    <source>
        <strain evidence="1 2">ANT_H27</strain>
    </source>
</reference>
<proteinExistence type="predicted"/>
<comment type="caution">
    <text evidence="1">The sequence shown here is derived from an EMBL/GenBank/DDBJ whole genome shotgun (WGS) entry which is preliminary data.</text>
</comment>
<sequence>MDLTHRSGMSSSTSRIPGHVFVIMGDIRNINCDAWLLPTDSALTLSPSWREDTALVEGIRQLKHTAFERGDSLAAALPGVKGNRPQPVATAVPIHGLDAPEQLKEPLEAFIDTAVQELAISNAPLKPGRSKRLLAIPFFGTAGAGGDMQRGEIIKVLLDGLAAGAERHGVDAVLVLRDPAAYGLAQSLRRTSDAWPALDKRLKEQVRRLTDIGSRGKLVPFMGAGTSVSGGGPQWSTLLDDLAGEVGLGKHREALQKLGSLDQASLIQERFAERASNDATGTNQDFRASIASKVALKRYGLAPALLSSIPSDGAITLNYDELFELASEDQGNPRSIIPSSYASNTHHRWLLKLHGTASLPDSIILTRDDYLGFKSNKQALTGLVQAHLMTHHMLFVGFGLSDQHFHEIIHDVRRAIPHTSKTPHALGTALVLTEDEMQRGLWEKHLDIVHMSPVGTPLDEAGRTLEIFLDMLDATFAANHTYLLADKYEGALSAPDRSLRDKLLELEEHLPEGASPGATKIVRTMLAALGHEL</sequence>
<dbReference type="Pfam" id="PF13289">
    <property type="entry name" value="SIR2_2"/>
    <property type="match status" value="1"/>
</dbReference>
<gene>
    <name evidence="1" type="ORF">FQ154_16040</name>
</gene>
<organism evidence="1 2">
    <name type="scientific">Paeniglutamicibacter gangotriensis</name>
    <dbReference type="NCBI Taxonomy" id="254787"/>
    <lineage>
        <taxon>Bacteria</taxon>
        <taxon>Bacillati</taxon>
        <taxon>Actinomycetota</taxon>
        <taxon>Actinomycetes</taxon>
        <taxon>Micrococcales</taxon>
        <taxon>Micrococcaceae</taxon>
        <taxon>Paeniglutamicibacter</taxon>
    </lineage>
</organism>
<accession>A0A5B0E743</accession>
<dbReference type="AlphaFoldDB" id="A0A5B0E743"/>
<protein>
    <submittedName>
        <fullName evidence="1">SIR2 family protein</fullName>
    </submittedName>
</protein>
<dbReference type="EMBL" id="VOBL01000020">
    <property type="protein sequence ID" value="KAA0974152.1"/>
    <property type="molecule type" value="Genomic_DNA"/>
</dbReference>
<evidence type="ECO:0000313" key="2">
    <source>
        <dbReference type="Proteomes" id="UP000323856"/>
    </source>
</evidence>
<dbReference type="Proteomes" id="UP000323856">
    <property type="component" value="Unassembled WGS sequence"/>
</dbReference>
<evidence type="ECO:0000313" key="1">
    <source>
        <dbReference type="EMBL" id="KAA0974152.1"/>
    </source>
</evidence>